<dbReference type="InterPro" id="IPR043519">
    <property type="entry name" value="NT_sf"/>
</dbReference>
<protein>
    <submittedName>
        <fullName evidence="2">15862_t:CDS:1</fullName>
    </submittedName>
</protein>
<evidence type="ECO:0000313" key="2">
    <source>
        <dbReference type="EMBL" id="CAI2167042.1"/>
    </source>
</evidence>
<accession>A0A9W4SFI4</accession>
<dbReference type="GO" id="GO:0005509">
    <property type="term" value="F:calcium ion binding"/>
    <property type="evidence" value="ECO:0007669"/>
    <property type="project" value="InterPro"/>
</dbReference>
<dbReference type="PROSITE" id="PS50222">
    <property type="entry name" value="EF_HAND_2"/>
    <property type="match status" value="1"/>
</dbReference>
<evidence type="ECO:0000259" key="1">
    <source>
        <dbReference type="PROSITE" id="PS50222"/>
    </source>
</evidence>
<dbReference type="Gene3D" id="3.30.460.10">
    <property type="entry name" value="Beta Polymerase, domain 2"/>
    <property type="match status" value="1"/>
</dbReference>
<reference evidence="2" key="1">
    <citation type="submission" date="2022-08" db="EMBL/GenBank/DDBJ databases">
        <authorList>
            <person name="Kallberg Y."/>
            <person name="Tangrot J."/>
            <person name="Rosling A."/>
        </authorList>
    </citation>
    <scope>NUCLEOTIDE SEQUENCE</scope>
    <source>
        <strain evidence="2">Wild A</strain>
    </source>
</reference>
<proteinExistence type="predicted"/>
<dbReference type="InterPro" id="IPR018247">
    <property type="entry name" value="EF_Hand_1_Ca_BS"/>
</dbReference>
<dbReference type="InterPro" id="IPR002048">
    <property type="entry name" value="EF_hand_dom"/>
</dbReference>
<dbReference type="AlphaFoldDB" id="A0A9W4SFI4"/>
<comment type="caution">
    <text evidence="2">The sequence shown here is derived from an EMBL/GenBank/DDBJ whole genome shotgun (WGS) entry which is preliminary data.</text>
</comment>
<sequence>MVSPILLFEGVKYLVGEGNETEGRKVGDIRITPNLNQFKNNNKLEIIIPMTDKDTRPIVFEITYTKIHPGYQEKIIQSQSARCLAKQAIKDITVCEINVSQFEVKNLKGEGVSKVLKNLDSKIREFLKTYDNDENGEVEVGELVEKRKILTDDFNKGKESGKVWKVVEIIKELENAITEYRKSSYNWINEIESSINNQFEGNQTEIQINIEDSDQATEVENTAESIANNSSRSLLLVKEPDKGKKSFFDTRGYLTNRQKKHSKNQKILKQESHELQGILNQEQLKAQVKALPYGTPSSKKTLKEGTSSELEEMGGAQAFEMAYELREKYLETRSLTIHSYDSDILAELEEKHWNIIQQILSKYPYHFYAYGSRAKGTAKKFSELDLCYKEEIPLSVISRLREEFTASNLPFEVELVNVYPYITGSITKIDYMAKKEKEFYFSKWGQKAYRRRKMQAKIEAGLVSGILNLETGRIRKYRNGASRQRGWREKKVKPNPL</sequence>
<organism evidence="2 3">
    <name type="scientific">Funneliformis geosporum</name>
    <dbReference type="NCBI Taxonomy" id="1117311"/>
    <lineage>
        <taxon>Eukaryota</taxon>
        <taxon>Fungi</taxon>
        <taxon>Fungi incertae sedis</taxon>
        <taxon>Mucoromycota</taxon>
        <taxon>Glomeromycotina</taxon>
        <taxon>Glomeromycetes</taxon>
        <taxon>Glomerales</taxon>
        <taxon>Glomeraceae</taxon>
        <taxon>Funneliformis</taxon>
    </lineage>
</organism>
<feature type="domain" description="EF-hand" evidence="1">
    <location>
        <begin position="118"/>
        <end position="153"/>
    </location>
</feature>
<dbReference type="EMBL" id="CAMKVN010000356">
    <property type="protein sequence ID" value="CAI2167042.1"/>
    <property type="molecule type" value="Genomic_DNA"/>
</dbReference>
<dbReference type="CDD" id="cd05403">
    <property type="entry name" value="NT_KNTase_like"/>
    <property type="match status" value="1"/>
</dbReference>
<dbReference type="Proteomes" id="UP001153678">
    <property type="component" value="Unassembled WGS sequence"/>
</dbReference>
<gene>
    <name evidence="2" type="ORF">FWILDA_LOCUS2874</name>
</gene>
<name>A0A9W4SFI4_9GLOM</name>
<keyword evidence="3" id="KW-1185">Reference proteome</keyword>
<dbReference type="SUPFAM" id="SSF81301">
    <property type="entry name" value="Nucleotidyltransferase"/>
    <property type="match status" value="1"/>
</dbReference>
<dbReference type="PROSITE" id="PS00018">
    <property type="entry name" value="EF_HAND_1"/>
    <property type="match status" value="1"/>
</dbReference>
<dbReference type="OrthoDB" id="2434338at2759"/>
<evidence type="ECO:0000313" key="3">
    <source>
        <dbReference type="Proteomes" id="UP001153678"/>
    </source>
</evidence>